<keyword evidence="2" id="KW-0442">Lipid degradation</keyword>
<keyword evidence="3" id="KW-0472">Membrane</keyword>
<organism evidence="5 6">
    <name type="scientific">Starmerella bacillaris</name>
    <name type="common">Yeast</name>
    <name type="synonym">Candida zemplinina</name>
    <dbReference type="NCBI Taxonomy" id="1247836"/>
    <lineage>
        <taxon>Eukaryota</taxon>
        <taxon>Fungi</taxon>
        <taxon>Dikarya</taxon>
        <taxon>Ascomycota</taxon>
        <taxon>Saccharomycotina</taxon>
        <taxon>Dipodascomycetes</taxon>
        <taxon>Dipodascales</taxon>
        <taxon>Trichomonascaceae</taxon>
        <taxon>Starmerella</taxon>
    </lineage>
</organism>
<dbReference type="PANTHER" id="PTHR12482:SF24">
    <property type="entry name" value="LIPID DROPLET PHOSPHOLIPASE 1"/>
    <property type="match status" value="1"/>
</dbReference>
<comment type="similarity">
    <text evidence="1">Belongs to the putative lipase ROG1 family.</text>
</comment>
<feature type="domain" description="DUF676" evidence="4">
    <location>
        <begin position="1"/>
        <end position="197"/>
    </location>
</feature>
<keyword evidence="3" id="KW-0812">Transmembrane</keyword>
<dbReference type="GO" id="GO:0047372">
    <property type="term" value="F:monoacylglycerol lipase activity"/>
    <property type="evidence" value="ECO:0007669"/>
    <property type="project" value="TreeGrafter"/>
</dbReference>
<gene>
    <name evidence="5" type="ORF">DASB73_029820</name>
</gene>
<dbReference type="InterPro" id="IPR029058">
    <property type="entry name" value="AB_hydrolase_fold"/>
</dbReference>
<feature type="transmembrane region" description="Helical" evidence="3">
    <location>
        <begin position="284"/>
        <end position="309"/>
    </location>
</feature>
<dbReference type="SUPFAM" id="SSF53474">
    <property type="entry name" value="alpha/beta-Hydrolases"/>
    <property type="match status" value="1"/>
</dbReference>
<proteinExistence type="inferred from homology"/>
<evidence type="ECO:0000256" key="2">
    <source>
        <dbReference type="ARBA" id="ARBA00022963"/>
    </source>
</evidence>
<evidence type="ECO:0000256" key="1">
    <source>
        <dbReference type="ARBA" id="ARBA00007920"/>
    </source>
</evidence>
<dbReference type="Proteomes" id="UP001362899">
    <property type="component" value="Unassembled WGS sequence"/>
</dbReference>
<keyword evidence="6" id="KW-1185">Reference proteome</keyword>
<dbReference type="InterPro" id="IPR007751">
    <property type="entry name" value="DUF676_lipase-like"/>
</dbReference>
<dbReference type="GO" id="GO:0004622">
    <property type="term" value="F:phosphatidylcholine lysophospholipase activity"/>
    <property type="evidence" value="ECO:0007669"/>
    <property type="project" value="TreeGrafter"/>
</dbReference>
<reference evidence="5 6" key="1">
    <citation type="journal article" date="2023" name="Elife">
        <title>Identification of key yeast species and microbe-microbe interactions impacting larval growth of Drosophila in the wild.</title>
        <authorList>
            <person name="Mure A."/>
            <person name="Sugiura Y."/>
            <person name="Maeda R."/>
            <person name="Honda K."/>
            <person name="Sakurai N."/>
            <person name="Takahashi Y."/>
            <person name="Watada M."/>
            <person name="Katoh T."/>
            <person name="Gotoh A."/>
            <person name="Gotoh Y."/>
            <person name="Taniguchi I."/>
            <person name="Nakamura K."/>
            <person name="Hayashi T."/>
            <person name="Katayama T."/>
            <person name="Uemura T."/>
            <person name="Hattori Y."/>
        </authorList>
    </citation>
    <scope>NUCLEOTIDE SEQUENCE [LARGE SCALE GENOMIC DNA]</scope>
    <source>
        <strain evidence="5 6">SB-73</strain>
    </source>
</reference>
<evidence type="ECO:0000256" key="3">
    <source>
        <dbReference type="SAM" id="Phobius"/>
    </source>
</evidence>
<dbReference type="InterPro" id="IPR044294">
    <property type="entry name" value="Lipase-like"/>
</dbReference>
<keyword evidence="5" id="KW-0378">Hydrolase</keyword>
<sequence>MHLVFLIHGLFGNPSHLNSMLHSLEARAKRQKSDIVVHRAQSISTTRTFDGIEANAERLYLELVHLLTTTNATEISIVGYSLGGLLARMLVGMLHEDGILEKVKPKIFATFATPHLGSTFVTSPSLSVWSPSFVFSRLFNAFGPWLVGPTGRDLFRKNNIINDLSSPQGSSMLALRKFENLFIFANGIRDRTVHFWTAFIADRNPFNYISTQSENSHGHKNSDINNANISSKGDITTKTVTASTSERTRPMSISTFDGYPMFVDLESSRYGKNPHLNSPILHTILFAVFVPPLFLVLIFLLIGISSYAWSRSAFRAMFGNPIDGNSHRHAAREKLMSTLQQALETSLNAEEDDGEELNTMMTNEGDNKIQCAWSPGYKGLIESCPETLDLPQDVQDNIRSLNSLPWQKYAVVLPRMNTHSQIVDRMGETKDGKAIMDYFAYRLCND</sequence>
<comment type="caution">
    <text evidence="5">The sequence shown here is derived from an EMBL/GenBank/DDBJ whole genome shotgun (WGS) entry which is preliminary data.</text>
</comment>
<protein>
    <submittedName>
        <fullName evidence="5">Hydrolase</fullName>
    </submittedName>
</protein>
<evidence type="ECO:0000313" key="5">
    <source>
        <dbReference type="EMBL" id="GMM52019.1"/>
    </source>
</evidence>
<keyword evidence="2" id="KW-0443">Lipid metabolism</keyword>
<dbReference type="PANTHER" id="PTHR12482">
    <property type="entry name" value="LIPASE ROG1-RELATED-RELATED"/>
    <property type="match status" value="1"/>
</dbReference>
<dbReference type="EMBL" id="BTGC01000008">
    <property type="protein sequence ID" value="GMM52019.1"/>
    <property type="molecule type" value="Genomic_DNA"/>
</dbReference>
<dbReference type="Pfam" id="PF05057">
    <property type="entry name" value="DUF676"/>
    <property type="match status" value="1"/>
</dbReference>
<dbReference type="GO" id="GO:0016042">
    <property type="term" value="P:lipid catabolic process"/>
    <property type="evidence" value="ECO:0007669"/>
    <property type="project" value="UniProtKB-KW"/>
</dbReference>
<evidence type="ECO:0000313" key="6">
    <source>
        <dbReference type="Proteomes" id="UP001362899"/>
    </source>
</evidence>
<dbReference type="GO" id="GO:0005811">
    <property type="term" value="C:lipid droplet"/>
    <property type="evidence" value="ECO:0007669"/>
    <property type="project" value="TreeGrafter"/>
</dbReference>
<accession>A0AAV5RKB7</accession>
<name>A0AAV5RKB7_STABA</name>
<evidence type="ECO:0000259" key="4">
    <source>
        <dbReference type="Pfam" id="PF05057"/>
    </source>
</evidence>
<dbReference type="AlphaFoldDB" id="A0AAV5RKB7"/>
<keyword evidence="3" id="KW-1133">Transmembrane helix</keyword>
<dbReference type="Gene3D" id="3.40.50.1820">
    <property type="entry name" value="alpha/beta hydrolase"/>
    <property type="match status" value="1"/>
</dbReference>